<dbReference type="EMBL" id="UPXZ01000039">
    <property type="protein sequence ID" value="VBB48391.1"/>
    <property type="molecule type" value="Genomic_DNA"/>
</dbReference>
<feature type="domain" description="RagB/SusD" evidence="7">
    <location>
        <begin position="322"/>
        <end position="540"/>
    </location>
</feature>
<evidence type="ECO:0000256" key="2">
    <source>
        <dbReference type="ARBA" id="ARBA00006275"/>
    </source>
</evidence>
<evidence type="ECO:0000256" key="3">
    <source>
        <dbReference type="ARBA" id="ARBA00022729"/>
    </source>
</evidence>
<evidence type="ECO:0000256" key="1">
    <source>
        <dbReference type="ARBA" id="ARBA00004442"/>
    </source>
</evidence>
<keyword evidence="4" id="KW-0472">Membrane</keyword>
<dbReference type="InterPro" id="IPR012944">
    <property type="entry name" value="SusD_RagB_dom"/>
</dbReference>
<dbReference type="InterPro" id="IPR011990">
    <property type="entry name" value="TPR-like_helical_dom_sf"/>
</dbReference>
<protein>
    <submittedName>
        <fullName evidence="9">RagB/SusD family protein</fullName>
    </submittedName>
</protein>
<dbReference type="GO" id="GO:0009279">
    <property type="term" value="C:cell outer membrane"/>
    <property type="evidence" value="ECO:0007669"/>
    <property type="project" value="UniProtKB-SubCell"/>
</dbReference>
<comment type="similarity">
    <text evidence="2">Belongs to the SusD family.</text>
</comment>
<reference evidence="9" key="1">
    <citation type="submission" date="2018-07" db="EMBL/GenBank/DDBJ databases">
        <authorList>
            <consortium name="Genoscope - CEA"/>
            <person name="William W."/>
        </authorList>
    </citation>
    <scope>NUCLEOTIDE SEQUENCE</scope>
    <source>
        <strain evidence="9">IK1</strain>
    </source>
</reference>
<dbReference type="Pfam" id="PF14322">
    <property type="entry name" value="SusD-like_3"/>
    <property type="match status" value="1"/>
</dbReference>
<feature type="domain" description="SusD-like N-terminal" evidence="8">
    <location>
        <begin position="95"/>
        <end position="215"/>
    </location>
</feature>
<dbReference type="Pfam" id="PF07980">
    <property type="entry name" value="SusD_RagB"/>
    <property type="match status" value="1"/>
</dbReference>
<sequence length="555" mass="62597">MKTRKIILPFILALTISFNSCSDFLDIKHNNIITGESLTEENLSSLTAPLYNKVWFDFNDKFYFGLGDGMSYNIYAPYSDYVYPFADLSVTGLTGPLVNAWASLYVVIQQSNNVIIAINESSAAEDVKKQYIAEARFMRGLAYWHVASLWGNAIISEDPAPFIANPVVNSNFQKDVFEFAIRDMEFAAKYLPETANQEGRVNRYSAFGMLSRFYLSYSGFVASNYGENPNVGTRDAAYLELAKKAAKKVIDFSSFKLMDNYPDLFKIENNNNSESMFAFQWVEGLSSSTGYGVINTHQAYFAFSSEITGDDAAWGAWTRCPYDAIKEYETTDTIRRKATWMGYGDHYPEINKANGGLTYTQNESGNSSTTLNIKKGVVGSNKDNPAVARMNSALDNYMLRLAEVYLNYAEAILGNDASTTDADALKYFNKVRTRAGLLAKSSISWEDIRHERRVEFCLEGRYWYDLLSRAYYKQQEVINYINNVQNRGTIPAFLFSAPNNLSIDPERDPGTRPVGTANASTFLLPYPESELIQNPKLDEAVPYTFTESRITDLFE</sequence>
<feature type="signal peptide" evidence="6">
    <location>
        <begin position="1"/>
        <end position="22"/>
    </location>
</feature>
<evidence type="ECO:0000259" key="8">
    <source>
        <dbReference type="Pfam" id="PF14322"/>
    </source>
</evidence>
<evidence type="ECO:0000256" key="5">
    <source>
        <dbReference type="ARBA" id="ARBA00023237"/>
    </source>
</evidence>
<evidence type="ECO:0000256" key="4">
    <source>
        <dbReference type="ARBA" id="ARBA00023136"/>
    </source>
</evidence>
<feature type="chain" id="PRO_5024830637" evidence="6">
    <location>
        <begin position="23"/>
        <end position="555"/>
    </location>
</feature>
<keyword evidence="5" id="KW-0998">Cell outer membrane</keyword>
<dbReference type="AlphaFoldDB" id="A0A653AKH3"/>
<evidence type="ECO:0000256" key="6">
    <source>
        <dbReference type="SAM" id="SignalP"/>
    </source>
</evidence>
<evidence type="ECO:0000313" key="9">
    <source>
        <dbReference type="EMBL" id="VBB48391.1"/>
    </source>
</evidence>
<proteinExistence type="inferred from homology"/>
<comment type="subcellular location">
    <subcellularLocation>
        <location evidence="1">Cell outer membrane</location>
    </subcellularLocation>
</comment>
<evidence type="ECO:0000259" key="7">
    <source>
        <dbReference type="Pfam" id="PF07980"/>
    </source>
</evidence>
<accession>A0A653AKH3</accession>
<gene>
    <name evidence="9" type="ORF">TRIP_D440409</name>
</gene>
<dbReference type="SUPFAM" id="SSF48452">
    <property type="entry name" value="TPR-like"/>
    <property type="match status" value="1"/>
</dbReference>
<dbReference type="InterPro" id="IPR033985">
    <property type="entry name" value="SusD-like_N"/>
</dbReference>
<dbReference type="Gene3D" id="1.25.40.390">
    <property type="match status" value="1"/>
</dbReference>
<organism evidence="9">
    <name type="scientific">uncultured Paludibacter sp</name>
    <dbReference type="NCBI Taxonomy" id="497635"/>
    <lineage>
        <taxon>Bacteria</taxon>
        <taxon>Pseudomonadati</taxon>
        <taxon>Bacteroidota</taxon>
        <taxon>Bacteroidia</taxon>
        <taxon>Bacteroidales</taxon>
        <taxon>Paludibacteraceae</taxon>
        <taxon>Paludibacter</taxon>
        <taxon>environmental samples</taxon>
    </lineage>
</organism>
<keyword evidence="3 6" id="KW-0732">Signal</keyword>
<name>A0A653AKH3_9BACT</name>